<gene>
    <name evidence="1" type="ORF">B0T18DRAFT_421429</name>
</gene>
<proteinExistence type="predicted"/>
<evidence type="ECO:0000313" key="1">
    <source>
        <dbReference type="EMBL" id="KAK0738185.1"/>
    </source>
</evidence>
<reference evidence="1" key="1">
    <citation type="submission" date="2023-06" db="EMBL/GenBank/DDBJ databases">
        <title>Genome-scale phylogeny and comparative genomics of the fungal order Sordariales.</title>
        <authorList>
            <consortium name="Lawrence Berkeley National Laboratory"/>
            <person name="Hensen N."/>
            <person name="Bonometti L."/>
            <person name="Westerberg I."/>
            <person name="Brannstrom I.O."/>
            <person name="Guillou S."/>
            <person name="Cros-Aarteil S."/>
            <person name="Calhoun S."/>
            <person name="Haridas S."/>
            <person name="Kuo A."/>
            <person name="Mondo S."/>
            <person name="Pangilinan J."/>
            <person name="Riley R."/>
            <person name="LaButti K."/>
            <person name="Andreopoulos B."/>
            <person name="Lipzen A."/>
            <person name="Chen C."/>
            <person name="Yanf M."/>
            <person name="Daum C."/>
            <person name="Ng V."/>
            <person name="Clum A."/>
            <person name="Steindorff A."/>
            <person name="Ohm R."/>
            <person name="Martin F."/>
            <person name="Silar P."/>
            <person name="Natvig D."/>
            <person name="Lalanne C."/>
            <person name="Gautier V."/>
            <person name="Ament-velasquez S.L."/>
            <person name="Kruys A."/>
            <person name="Hutchinson M.I."/>
            <person name="Powell A.J."/>
            <person name="Barry K."/>
            <person name="Miller A.N."/>
            <person name="Grigoriev I.V."/>
            <person name="Debuchy R."/>
            <person name="Gladieux P."/>
            <person name="Thoren M.H."/>
            <person name="Johannesson H."/>
        </authorList>
    </citation>
    <scope>NUCLEOTIDE SEQUENCE</scope>
    <source>
        <strain evidence="1">SMH3187-1</strain>
    </source>
</reference>
<dbReference type="AlphaFoldDB" id="A0AA40EFP6"/>
<accession>A0AA40EFP6</accession>
<keyword evidence="2" id="KW-1185">Reference proteome</keyword>
<evidence type="ECO:0000313" key="2">
    <source>
        <dbReference type="Proteomes" id="UP001172155"/>
    </source>
</evidence>
<dbReference type="SUPFAM" id="SSF54427">
    <property type="entry name" value="NTF2-like"/>
    <property type="match status" value="1"/>
</dbReference>
<name>A0AA40EFP6_9PEZI</name>
<evidence type="ECO:0008006" key="3">
    <source>
        <dbReference type="Google" id="ProtNLM"/>
    </source>
</evidence>
<organism evidence="1 2">
    <name type="scientific">Schizothecium vesticola</name>
    <dbReference type="NCBI Taxonomy" id="314040"/>
    <lineage>
        <taxon>Eukaryota</taxon>
        <taxon>Fungi</taxon>
        <taxon>Dikarya</taxon>
        <taxon>Ascomycota</taxon>
        <taxon>Pezizomycotina</taxon>
        <taxon>Sordariomycetes</taxon>
        <taxon>Sordariomycetidae</taxon>
        <taxon>Sordariales</taxon>
        <taxon>Schizotheciaceae</taxon>
        <taxon>Schizothecium</taxon>
    </lineage>
</organism>
<dbReference type="EMBL" id="JAUKUD010000007">
    <property type="protein sequence ID" value="KAK0738185.1"/>
    <property type="molecule type" value="Genomic_DNA"/>
</dbReference>
<protein>
    <recommendedName>
        <fullName evidence="3">SnoaL-like domain-containing protein</fullName>
    </recommendedName>
</protein>
<sequence>MDAALTSKPALRAAISALFTAPDAEFDAHFGALFAPDLDAVVNGEPFDFDHVKANLRNLRAGPKLEVDVLGLVRSGNEYAWRHTVAGDLPDGKKLFVEIFVMGELDAEGRVVKQREGVRFA</sequence>
<dbReference type="Proteomes" id="UP001172155">
    <property type="component" value="Unassembled WGS sequence"/>
</dbReference>
<comment type="caution">
    <text evidence="1">The sequence shown here is derived from an EMBL/GenBank/DDBJ whole genome shotgun (WGS) entry which is preliminary data.</text>
</comment>
<dbReference type="InterPro" id="IPR032710">
    <property type="entry name" value="NTF2-like_dom_sf"/>
</dbReference>